<organism evidence="1">
    <name type="scientific">Rhizophora mucronata</name>
    <name type="common">Asiatic mangrove</name>
    <dbReference type="NCBI Taxonomy" id="61149"/>
    <lineage>
        <taxon>Eukaryota</taxon>
        <taxon>Viridiplantae</taxon>
        <taxon>Streptophyta</taxon>
        <taxon>Embryophyta</taxon>
        <taxon>Tracheophyta</taxon>
        <taxon>Spermatophyta</taxon>
        <taxon>Magnoliopsida</taxon>
        <taxon>eudicotyledons</taxon>
        <taxon>Gunneridae</taxon>
        <taxon>Pentapetalae</taxon>
        <taxon>rosids</taxon>
        <taxon>fabids</taxon>
        <taxon>Malpighiales</taxon>
        <taxon>Rhizophoraceae</taxon>
        <taxon>Rhizophora</taxon>
    </lineage>
</organism>
<name>A0A2P2PNB0_RHIMU</name>
<evidence type="ECO:0000313" key="1">
    <source>
        <dbReference type="EMBL" id="MBX56233.1"/>
    </source>
</evidence>
<proteinExistence type="predicted"/>
<accession>A0A2P2PNB0</accession>
<dbReference type="AlphaFoldDB" id="A0A2P2PNB0"/>
<sequence>MEAASKLNSKISPDCLSISNLQE</sequence>
<protein>
    <submittedName>
        <fullName evidence="1">Uncharacterized protein</fullName>
    </submittedName>
</protein>
<dbReference type="EMBL" id="GGEC01075749">
    <property type="protein sequence ID" value="MBX56233.1"/>
    <property type="molecule type" value="Transcribed_RNA"/>
</dbReference>
<reference evidence="1" key="1">
    <citation type="submission" date="2018-02" db="EMBL/GenBank/DDBJ databases">
        <title>Rhizophora mucronata_Transcriptome.</title>
        <authorList>
            <person name="Meera S.P."/>
            <person name="Sreeshan A."/>
            <person name="Augustine A."/>
        </authorList>
    </citation>
    <scope>NUCLEOTIDE SEQUENCE</scope>
    <source>
        <tissue evidence="1">Leaf</tissue>
    </source>
</reference>